<dbReference type="EMBL" id="SHKX01000010">
    <property type="protein sequence ID" value="RZU48024.1"/>
    <property type="molecule type" value="Genomic_DNA"/>
</dbReference>
<dbReference type="RefSeq" id="WP_130411273.1">
    <property type="nucleotide sequence ID" value="NZ_SHKX01000010.1"/>
</dbReference>
<dbReference type="GO" id="GO:0008289">
    <property type="term" value="F:lipid binding"/>
    <property type="evidence" value="ECO:0007669"/>
    <property type="project" value="InterPro"/>
</dbReference>
<name>A0A4Q7ZCT8_9GAMM</name>
<dbReference type="PANTHER" id="PTHR19308">
    <property type="entry name" value="PHOSPHATIDYLCHOLINE TRANSFER PROTEIN"/>
    <property type="match status" value="1"/>
</dbReference>
<keyword evidence="4" id="KW-1185">Reference proteome</keyword>
<keyword evidence="1" id="KW-0732">Signal</keyword>
<dbReference type="InterPro" id="IPR051213">
    <property type="entry name" value="START_lipid_transfer"/>
</dbReference>
<feature type="chain" id="PRO_5020306519" evidence="1">
    <location>
        <begin position="21"/>
        <end position="236"/>
    </location>
</feature>
<dbReference type="Proteomes" id="UP000292423">
    <property type="component" value="Unassembled WGS sequence"/>
</dbReference>
<accession>A0A4Q7ZCT8</accession>
<protein>
    <submittedName>
        <fullName evidence="3">START domain-containing protein</fullName>
    </submittedName>
</protein>
<evidence type="ECO:0000313" key="3">
    <source>
        <dbReference type="EMBL" id="RZU48024.1"/>
    </source>
</evidence>
<comment type="caution">
    <text evidence="3">The sequence shown here is derived from an EMBL/GenBank/DDBJ whole genome shotgun (WGS) entry which is preliminary data.</text>
</comment>
<sequence length="236" mass="27303">MKKILAGLLLCSSLPLTALAARDDLDELRDSGVNKNEWRLSKYDKLRDIKVYVKNDEGKNIRSFKVEAMFNYPVEDLARLQADVDSYSKWYFTTLESKLLKKVSDKEFIFYMVHDAPVSMPDRDVIMRAAIEPMTKSRPYVLIRMTALPDYLPPKPPYVRMESENYTVKFTPVGKDKTLLESEGFIDPGGVSPTWAINFLQGKGPYANMMGMTRMLQLPKYRDKDQKEPNPFKFFE</sequence>
<reference evidence="3 4" key="1">
    <citation type="submission" date="2019-02" db="EMBL/GenBank/DDBJ databases">
        <title>Genomic Encyclopedia of Type Strains, Phase IV (KMG-IV): sequencing the most valuable type-strain genomes for metagenomic binning, comparative biology and taxonomic classification.</title>
        <authorList>
            <person name="Goeker M."/>
        </authorList>
    </citation>
    <scope>NUCLEOTIDE SEQUENCE [LARGE SCALE GENOMIC DNA]</scope>
    <source>
        <strain evidence="3 4">DSM 105135</strain>
    </source>
</reference>
<proteinExistence type="predicted"/>
<evidence type="ECO:0000313" key="4">
    <source>
        <dbReference type="Proteomes" id="UP000292423"/>
    </source>
</evidence>
<evidence type="ECO:0000256" key="1">
    <source>
        <dbReference type="SAM" id="SignalP"/>
    </source>
</evidence>
<dbReference type="OrthoDB" id="5734556at2"/>
<dbReference type="SUPFAM" id="SSF55961">
    <property type="entry name" value="Bet v1-like"/>
    <property type="match status" value="1"/>
</dbReference>
<feature type="signal peptide" evidence="1">
    <location>
        <begin position="1"/>
        <end position="20"/>
    </location>
</feature>
<dbReference type="InterPro" id="IPR023393">
    <property type="entry name" value="START-like_dom_sf"/>
</dbReference>
<dbReference type="Gene3D" id="3.30.530.20">
    <property type="match status" value="1"/>
</dbReference>
<organism evidence="3 4">
    <name type="scientific">Fluviicoccus keumensis</name>
    <dbReference type="NCBI Taxonomy" id="1435465"/>
    <lineage>
        <taxon>Bacteria</taxon>
        <taxon>Pseudomonadati</taxon>
        <taxon>Pseudomonadota</taxon>
        <taxon>Gammaproteobacteria</taxon>
        <taxon>Moraxellales</taxon>
        <taxon>Moraxellaceae</taxon>
        <taxon>Fluviicoccus</taxon>
    </lineage>
</organism>
<dbReference type="AlphaFoldDB" id="A0A4Q7ZCT8"/>
<dbReference type="InterPro" id="IPR002913">
    <property type="entry name" value="START_lipid-bd_dom"/>
</dbReference>
<feature type="domain" description="START" evidence="2">
    <location>
        <begin position="24"/>
        <end position="217"/>
    </location>
</feature>
<dbReference type="GO" id="GO:0005737">
    <property type="term" value="C:cytoplasm"/>
    <property type="evidence" value="ECO:0007669"/>
    <property type="project" value="UniProtKB-ARBA"/>
</dbReference>
<dbReference type="Pfam" id="PF01852">
    <property type="entry name" value="START"/>
    <property type="match status" value="1"/>
</dbReference>
<gene>
    <name evidence="3" type="ORF">EV700_0995</name>
</gene>
<dbReference type="PANTHER" id="PTHR19308:SF14">
    <property type="entry name" value="START DOMAIN-CONTAINING PROTEIN"/>
    <property type="match status" value="1"/>
</dbReference>
<evidence type="ECO:0000259" key="2">
    <source>
        <dbReference type="Pfam" id="PF01852"/>
    </source>
</evidence>